<protein>
    <submittedName>
        <fullName evidence="2">Uncharacterized protein</fullName>
    </submittedName>
</protein>
<feature type="non-terminal residue" evidence="2">
    <location>
        <position position="1"/>
    </location>
</feature>
<dbReference type="EMBL" id="AZMM01011112">
    <property type="protein sequence ID" value="ETJ34461.1"/>
    <property type="molecule type" value="Genomic_DNA"/>
</dbReference>
<name>W1XWE8_9ZZZZ</name>
<comment type="caution">
    <text evidence="2">The sequence shown here is derived from an EMBL/GenBank/DDBJ whole genome shotgun (WGS) entry which is preliminary data.</text>
</comment>
<feature type="non-terminal residue" evidence="2">
    <location>
        <position position="69"/>
    </location>
</feature>
<keyword evidence="1" id="KW-0812">Transmembrane</keyword>
<evidence type="ECO:0000256" key="1">
    <source>
        <dbReference type="SAM" id="Phobius"/>
    </source>
</evidence>
<feature type="transmembrane region" description="Helical" evidence="1">
    <location>
        <begin position="6"/>
        <end position="26"/>
    </location>
</feature>
<evidence type="ECO:0000313" key="2">
    <source>
        <dbReference type="EMBL" id="ETJ34461.1"/>
    </source>
</evidence>
<organism evidence="2">
    <name type="scientific">human gut metagenome</name>
    <dbReference type="NCBI Taxonomy" id="408170"/>
    <lineage>
        <taxon>unclassified sequences</taxon>
        <taxon>metagenomes</taxon>
        <taxon>organismal metagenomes</taxon>
    </lineage>
</organism>
<proteinExistence type="predicted"/>
<keyword evidence="1" id="KW-1133">Transmembrane helix</keyword>
<gene>
    <name evidence="2" type="ORF">Q604_UNBC11112G0001</name>
</gene>
<reference evidence="2" key="1">
    <citation type="submission" date="2013-12" db="EMBL/GenBank/DDBJ databases">
        <title>A Varibaculum cambriense genome reconstructed from a premature infant gut community with otherwise low bacterial novelty that shifts toward anaerobic metabolism during the third week of life.</title>
        <authorList>
            <person name="Brown C.T."/>
            <person name="Sharon I."/>
            <person name="Thomas B.C."/>
            <person name="Castelle C.J."/>
            <person name="Morowitz M.J."/>
            <person name="Banfield J.F."/>
        </authorList>
    </citation>
    <scope>NUCLEOTIDE SEQUENCE</scope>
</reference>
<keyword evidence="1" id="KW-0472">Membrane</keyword>
<accession>W1XWE8</accession>
<dbReference type="AlphaFoldDB" id="W1XWE8"/>
<sequence length="69" mass="7683">TLAGVITLLLVQWALLYFFLKHLALFGSCRLNTLTRCLSSLLVLWVSLHFLANRLALLRRGGLITLTSG</sequence>